<evidence type="ECO:0000313" key="3">
    <source>
        <dbReference type="Proteomes" id="UP000540685"/>
    </source>
</evidence>
<name>A0A7W9MHD5_9ACTN</name>
<proteinExistence type="predicted"/>
<evidence type="ECO:0000313" key="2">
    <source>
        <dbReference type="EMBL" id="MBB5820348.1"/>
    </source>
</evidence>
<accession>A0A7W9MHD5</accession>
<evidence type="ECO:0000256" key="1">
    <source>
        <dbReference type="SAM" id="MobiDB-lite"/>
    </source>
</evidence>
<feature type="region of interest" description="Disordered" evidence="1">
    <location>
        <begin position="25"/>
        <end position="64"/>
    </location>
</feature>
<protein>
    <submittedName>
        <fullName evidence="2">Uncharacterized protein</fullName>
    </submittedName>
</protein>
<dbReference type="EMBL" id="JACHMP010000001">
    <property type="protein sequence ID" value="MBB5820348.1"/>
    <property type="molecule type" value="Genomic_DNA"/>
</dbReference>
<keyword evidence="3" id="KW-1185">Reference proteome</keyword>
<gene>
    <name evidence="2" type="ORF">F4562_003410</name>
</gene>
<feature type="compositionally biased region" description="Basic and acidic residues" evidence="1">
    <location>
        <begin position="33"/>
        <end position="48"/>
    </location>
</feature>
<dbReference type="Proteomes" id="UP000540685">
    <property type="component" value="Unassembled WGS sequence"/>
</dbReference>
<dbReference type="AlphaFoldDB" id="A0A7W9MHD5"/>
<reference evidence="2 3" key="1">
    <citation type="submission" date="2020-08" db="EMBL/GenBank/DDBJ databases">
        <title>Sequencing the genomes of 1000 actinobacteria strains.</title>
        <authorList>
            <person name="Klenk H.-P."/>
        </authorList>
    </citation>
    <scope>NUCLEOTIDE SEQUENCE [LARGE SCALE GENOMIC DNA]</scope>
    <source>
        <strain evidence="2 3">DSM 46887</strain>
    </source>
</reference>
<organism evidence="2 3">
    <name type="scientific">Streptosporangium becharense</name>
    <dbReference type="NCBI Taxonomy" id="1816182"/>
    <lineage>
        <taxon>Bacteria</taxon>
        <taxon>Bacillati</taxon>
        <taxon>Actinomycetota</taxon>
        <taxon>Actinomycetes</taxon>
        <taxon>Streptosporangiales</taxon>
        <taxon>Streptosporangiaceae</taxon>
        <taxon>Streptosporangium</taxon>
    </lineage>
</organism>
<comment type="caution">
    <text evidence="2">The sequence shown here is derived from an EMBL/GenBank/DDBJ whole genome shotgun (WGS) entry which is preliminary data.</text>
</comment>
<dbReference type="RefSeq" id="WP_184547718.1">
    <property type="nucleotide sequence ID" value="NZ_JACHMP010000001.1"/>
</dbReference>
<feature type="compositionally biased region" description="Low complexity" evidence="1">
    <location>
        <begin position="49"/>
        <end position="64"/>
    </location>
</feature>
<sequence>MTMLEYLTTTDAKVVDELIGTSTLENPTPMRAAKFDNKPSWDNMKKGDSTTGRAGTTGARRSSR</sequence>